<accession>A0ABZ0QYL6</accession>
<dbReference type="Proteomes" id="UP001322219">
    <property type="component" value="Segment"/>
</dbReference>
<evidence type="ECO:0000313" key="2">
    <source>
        <dbReference type="Proteomes" id="UP001322219"/>
    </source>
</evidence>
<sequence length="79" mass="9551">MLSQVNHFYRGTEYDNLYRFYHHRHLSQPTTRCSGAVQHPVYELEYRPQLKLKSQSYFLGCNLHRCFPLHVLLNPIHLH</sequence>
<keyword evidence="2" id="KW-1185">Reference proteome</keyword>
<gene>
    <name evidence="1" type="ORF">FBHYGVHD_CDS0046</name>
</gene>
<organism evidence="1 2">
    <name type="scientific">Staphylococcus phage MVC_VPHSA1</name>
    <dbReference type="NCBI Taxonomy" id="3088876"/>
    <lineage>
        <taxon>Viruses</taxon>
        <taxon>Duplodnaviria</taxon>
        <taxon>Heunggongvirae</taxon>
        <taxon>Uroviricota</taxon>
        <taxon>Caudoviricetes</taxon>
        <taxon>Ehrlichviridae</taxon>
        <taxon>Chennaivirus</taxon>
        <taxon>Chennaivirus MVCVPHSA1</taxon>
    </lineage>
</organism>
<reference evidence="1 2" key="1">
    <citation type="submission" date="2023-10" db="EMBL/GenBank/DDBJ databases">
        <title>Genome Sequence of the Siphoviridae Staphylococcus aureus Phage MVC_VPHSA1.</title>
        <authorList>
            <person name="Deepak S.J."/>
            <person name="Porteen K."/>
            <person name="Wilfred R."/>
            <person name="Anbazhagan S."/>
            <person name="Elango A."/>
            <person name="Senthil Kumar T."/>
            <person name="Narendra B."/>
            <person name="Sureshkannan S."/>
            <person name="Nithya Quintoil M."/>
            <person name="Charley C.A."/>
            <person name="Teresa S."/>
            <person name="Raghavendra A.G."/>
        </authorList>
    </citation>
    <scope>NUCLEOTIDE SEQUENCE [LARGE SCALE GENOMIC DNA]</scope>
</reference>
<protein>
    <submittedName>
        <fullName evidence="1">Uncharacterized protein</fullName>
    </submittedName>
</protein>
<name>A0ABZ0QYL6_9CAUD</name>
<evidence type="ECO:0000313" key="1">
    <source>
        <dbReference type="EMBL" id="WPF64893.1"/>
    </source>
</evidence>
<dbReference type="EMBL" id="OR670591">
    <property type="protein sequence ID" value="WPF64893.1"/>
    <property type="molecule type" value="Genomic_DNA"/>
</dbReference>
<proteinExistence type="predicted"/>